<dbReference type="AlphaFoldDB" id="A0A1I8QBA4"/>
<evidence type="ECO:0000256" key="6">
    <source>
        <dbReference type="ARBA" id="ARBA00022859"/>
    </source>
</evidence>
<evidence type="ECO:0000256" key="1">
    <source>
        <dbReference type="ARBA" id="ARBA00004613"/>
    </source>
</evidence>
<reference evidence="13" key="1">
    <citation type="submission" date="2020-05" db="UniProtKB">
        <authorList>
            <consortium name="EnsemblMetazoa"/>
        </authorList>
    </citation>
    <scope>IDENTIFICATION</scope>
    <source>
        <strain evidence="13">USDA</strain>
    </source>
</reference>
<dbReference type="STRING" id="35570.A0A1I8QBA4"/>
<dbReference type="Proteomes" id="UP000095300">
    <property type="component" value="Unassembled WGS sequence"/>
</dbReference>
<feature type="chain" id="PRO_5016047953" description="Peptidoglycan-recognition protein" evidence="10">
    <location>
        <begin position="18"/>
        <end position="197"/>
    </location>
</feature>
<dbReference type="GO" id="GO:0008745">
    <property type="term" value="F:N-acetylmuramoyl-L-alanine amidase activity"/>
    <property type="evidence" value="ECO:0007669"/>
    <property type="project" value="InterPro"/>
</dbReference>
<dbReference type="PANTHER" id="PTHR11022:SF77">
    <property type="entry name" value="PEPTIDOGLYCAN-RECOGNITION PROTEIN LB"/>
    <property type="match status" value="1"/>
</dbReference>
<dbReference type="GO" id="GO:0005576">
    <property type="term" value="C:extracellular region"/>
    <property type="evidence" value="ECO:0007669"/>
    <property type="project" value="UniProtKB-SubCell"/>
</dbReference>
<dbReference type="SMART" id="SM00644">
    <property type="entry name" value="Ami_2"/>
    <property type="match status" value="1"/>
</dbReference>
<comment type="similarity">
    <text evidence="2 8">Belongs to the N-acetylmuramoyl-L-alanine amidase 2 family.</text>
</comment>
<dbReference type="FunFam" id="3.40.80.10:FF:000001">
    <property type="entry name" value="Peptidoglycan recognition protein 1"/>
    <property type="match status" value="1"/>
</dbReference>
<dbReference type="KEGG" id="scac:106088801"/>
<evidence type="ECO:0000256" key="4">
    <source>
        <dbReference type="ARBA" id="ARBA00022588"/>
    </source>
</evidence>
<feature type="signal peptide" evidence="10">
    <location>
        <begin position="1"/>
        <end position="17"/>
    </location>
</feature>
<evidence type="ECO:0000259" key="11">
    <source>
        <dbReference type="SMART" id="SM00644"/>
    </source>
</evidence>
<proteinExistence type="inferred from homology"/>
<evidence type="ECO:0000313" key="14">
    <source>
        <dbReference type="Proteomes" id="UP000095300"/>
    </source>
</evidence>
<feature type="domain" description="Peptidoglycan recognition protein family" evidence="12">
    <location>
        <begin position="23"/>
        <end position="166"/>
    </location>
</feature>
<dbReference type="Pfam" id="PF01510">
    <property type="entry name" value="Amidase_2"/>
    <property type="match status" value="1"/>
</dbReference>
<evidence type="ECO:0000259" key="12">
    <source>
        <dbReference type="SMART" id="SM00701"/>
    </source>
</evidence>
<dbReference type="GO" id="GO:0045087">
    <property type="term" value="P:innate immune response"/>
    <property type="evidence" value="ECO:0007669"/>
    <property type="project" value="UniProtKB-KW"/>
</dbReference>
<evidence type="ECO:0000256" key="9">
    <source>
        <dbReference type="PIRSR" id="PIRSR037945-1"/>
    </source>
</evidence>
<evidence type="ECO:0000313" key="13">
    <source>
        <dbReference type="EnsemblMetazoa" id="SCAU015582-PA"/>
    </source>
</evidence>
<dbReference type="GO" id="GO:0008270">
    <property type="term" value="F:zinc ion binding"/>
    <property type="evidence" value="ECO:0007669"/>
    <property type="project" value="InterPro"/>
</dbReference>
<dbReference type="CDD" id="cd06583">
    <property type="entry name" value="PGRP"/>
    <property type="match status" value="1"/>
</dbReference>
<keyword evidence="3" id="KW-0964">Secreted</keyword>
<dbReference type="VEuPathDB" id="VectorBase:SCAU015582"/>
<keyword evidence="4 8" id="KW-0399">Innate immunity</keyword>
<feature type="disulfide bond" evidence="9">
    <location>
        <begin position="60"/>
        <end position="66"/>
    </location>
</feature>
<dbReference type="PIRSF" id="PIRSF037945">
    <property type="entry name" value="PGRPs"/>
    <property type="match status" value="1"/>
</dbReference>
<dbReference type="OrthoDB" id="10001926at2759"/>
<keyword evidence="14" id="KW-1185">Reference proteome</keyword>
<dbReference type="InterPro" id="IPR036505">
    <property type="entry name" value="Amidase/PGRP_sf"/>
</dbReference>
<evidence type="ECO:0000256" key="7">
    <source>
        <dbReference type="ARBA" id="ARBA00023157"/>
    </source>
</evidence>
<dbReference type="InterPro" id="IPR017331">
    <property type="entry name" value="Peptidoglycan_recognition"/>
</dbReference>
<dbReference type="SMART" id="SM00701">
    <property type="entry name" value="PGRP"/>
    <property type="match status" value="1"/>
</dbReference>
<dbReference type="SUPFAM" id="SSF55846">
    <property type="entry name" value="N-acetylmuramoyl-L-alanine amidase-like"/>
    <property type="match status" value="1"/>
</dbReference>
<dbReference type="Gene3D" id="3.40.80.10">
    <property type="entry name" value="Peptidoglycan recognition protein-like"/>
    <property type="match status" value="1"/>
</dbReference>
<keyword evidence="5 10" id="KW-0732">Signal</keyword>
<accession>A0A1I8QBA4</accession>
<evidence type="ECO:0000256" key="5">
    <source>
        <dbReference type="ARBA" id="ARBA00022729"/>
    </source>
</evidence>
<keyword evidence="6 8" id="KW-0391">Immunity</keyword>
<comment type="subcellular location">
    <subcellularLocation>
        <location evidence="1">Secreted</location>
    </subcellularLocation>
</comment>
<dbReference type="GO" id="GO:0009253">
    <property type="term" value="P:peptidoglycan catabolic process"/>
    <property type="evidence" value="ECO:0007669"/>
    <property type="project" value="InterPro"/>
</dbReference>
<feature type="domain" description="N-acetylmuramoyl-L-alanine amidase" evidence="11">
    <location>
        <begin position="33"/>
        <end position="172"/>
    </location>
</feature>
<dbReference type="InterPro" id="IPR015510">
    <property type="entry name" value="PGRP"/>
</dbReference>
<dbReference type="InterPro" id="IPR006619">
    <property type="entry name" value="PGRP_domain_met/bac"/>
</dbReference>
<evidence type="ECO:0000256" key="10">
    <source>
        <dbReference type="SAM" id="SignalP"/>
    </source>
</evidence>
<evidence type="ECO:0000256" key="3">
    <source>
        <dbReference type="ARBA" id="ARBA00022525"/>
    </source>
</evidence>
<organism evidence="13 14">
    <name type="scientific">Stomoxys calcitrans</name>
    <name type="common">Stable fly</name>
    <name type="synonym">Conops calcitrans</name>
    <dbReference type="NCBI Taxonomy" id="35570"/>
    <lineage>
        <taxon>Eukaryota</taxon>
        <taxon>Metazoa</taxon>
        <taxon>Ecdysozoa</taxon>
        <taxon>Arthropoda</taxon>
        <taxon>Hexapoda</taxon>
        <taxon>Insecta</taxon>
        <taxon>Pterygota</taxon>
        <taxon>Neoptera</taxon>
        <taxon>Endopterygota</taxon>
        <taxon>Diptera</taxon>
        <taxon>Brachycera</taxon>
        <taxon>Muscomorpha</taxon>
        <taxon>Muscoidea</taxon>
        <taxon>Muscidae</taxon>
        <taxon>Stomoxys</taxon>
    </lineage>
</organism>
<evidence type="ECO:0000256" key="2">
    <source>
        <dbReference type="ARBA" id="ARBA00007553"/>
    </source>
</evidence>
<keyword evidence="7" id="KW-1015">Disulfide bond</keyword>
<gene>
    <name evidence="13" type="primary">106088801</name>
</gene>
<dbReference type="GO" id="GO:0042834">
    <property type="term" value="F:peptidoglycan binding"/>
    <property type="evidence" value="ECO:0007669"/>
    <property type="project" value="InterPro"/>
</dbReference>
<protein>
    <recommendedName>
        <fullName evidence="8">Peptidoglycan-recognition protein</fullName>
    </recommendedName>
</protein>
<evidence type="ECO:0000256" key="8">
    <source>
        <dbReference type="PIRNR" id="PIRNR037945"/>
    </source>
</evidence>
<sequence length="197" mass="21986">MSGLGLILLSMMGLGHQMQPQHSGIVTRAEWGARSPKLVEHFPGPAPFVIIHHSYQPAACNTNEDCRKAMRAMQDYHQLTHDWNDIGYSFAIGGDGMIYVGRGFNVIGAHAPKYNDKSVGICLIGDWRTEMPPPQMLQAAKDLIAFGVAKGYIHPQFKLMGHRQVRDTECPGTRLFNEISTWDHFSPKPNTTENEVN</sequence>
<dbReference type="InterPro" id="IPR002502">
    <property type="entry name" value="Amidase_domain"/>
</dbReference>
<dbReference type="PANTHER" id="PTHR11022">
    <property type="entry name" value="PEPTIDOGLYCAN RECOGNITION PROTEIN"/>
    <property type="match status" value="1"/>
</dbReference>
<name>A0A1I8QBA4_STOCA</name>
<dbReference type="EnsemblMetazoa" id="SCAU015582-RA">
    <property type="protein sequence ID" value="SCAU015582-PA"/>
    <property type="gene ID" value="SCAU015582"/>
</dbReference>